<accession>A0A9P6X6A9</accession>
<keyword evidence="2" id="KW-1185">Reference proteome</keyword>
<dbReference type="AlphaFoldDB" id="A0A9P6X6A9"/>
<name>A0A9P6X6A9_RHIOR</name>
<organism evidence="1 2">
    <name type="scientific">Rhizopus oryzae</name>
    <name type="common">Mucormycosis agent</name>
    <name type="synonym">Rhizopus arrhizus var. delemar</name>
    <dbReference type="NCBI Taxonomy" id="64495"/>
    <lineage>
        <taxon>Eukaryota</taxon>
        <taxon>Fungi</taxon>
        <taxon>Fungi incertae sedis</taxon>
        <taxon>Mucoromycota</taxon>
        <taxon>Mucoromycotina</taxon>
        <taxon>Mucoromycetes</taxon>
        <taxon>Mucorales</taxon>
        <taxon>Mucorineae</taxon>
        <taxon>Rhizopodaceae</taxon>
        <taxon>Rhizopus</taxon>
    </lineage>
</organism>
<protein>
    <submittedName>
        <fullName evidence="1">Uncharacterized protein</fullName>
    </submittedName>
</protein>
<dbReference type="EMBL" id="JAANQT010001174">
    <property type="protein sequence ID" value="KAG1306250.1"/>
    <property type="molecule type" value="Genomic_DNA"/>
</dbReference>
<proteinExistence type="predicted"/>
<comment type="caution">
    <text evidence="1">The sequence shown here is derived from an EMBL/GenBank/DDBJ whole genome shotgun (WGS) entry which is preliminary data.</text>
</comment>
<dbReference type="OrthoDB" id="10285934at2759"/>
<gene>
    <name evidence="1" type="ORF">G6F64_007741</name>
</gene>
<evidence type="ECO:0000313" key="2">
    <source>
        <dbReference type="Proteomes" id="UP000716291"/>
    </source>
</evidence>
<sequence>MVMNDLAEIPTFQRNQTNTTVSSVIDYIYVSSGTHQNLKGQSPTGPVHRLLASFSKEAHLSLEDKWDNVKFVTKKVTRNHGYSYVNWRTASIRQLERKRNRILRGKTLLAARTQLIGPIDKVLGKLQQELATIEEQQQMTSVKLMNHYLSTHLAETTDYRSSDPAGMRKIVRQLYQHLYTTGPVQSSDIDSYINSINFNRTVNQNDNDILMLPITMDELVKYSPK</sequence>
<reference evidence="1" key="1">
    <citation type="journal article" date="2020" name="Microb. Genom.">
        <title>Genetic diversity of clinical and environmental Mucorales isolates obtained from an investigation of mucormycosis cases among solid organ transplant recipients.</title>
        <authorList>
            <person name="Nguyen M.H."/>
            <person name="Kaul D."/>
            <person name="Muto C."/>
            <person name="Cheng S.J."/>
            <person name="Richter R.A."/>
            <person name="Bruno V.M."/>
            <person name="Liu G."/>
            <person name="Beyhan S."/>
            <person name="Sundermann A.J."/>
            <person name="Mounaud S."/>
            <person name="Pasculle A.W."/>
            <person name="Nierman W.C."/>
            <person name="Driscoll E."/>
            <person name="Cumbie R."/>
            <person name="Clancy C.J."/>
            <person name="Dupont C.L."/>
        </authorList>
    </citation>
    <scope>NUCLEOTIDE SEQUENCE</scope>
    <source>
        <strain evidence="1">GL11</strain>
    </source>
</reference>
<dbReference type="Proteomes" id="UP000716291">
    <property type="component" value="Unassembled WGS sequence"/>
</dbReference>
<evidence type="ECO:0000313" key="1">
    <source>
        <dbReference type="EMBL" id="KAG1306250.1"/>
    </source>
</evidence>